<proteinExistence type="predicted"/>
<evidence type="ECO:0000259" key="1">
    <source>
        <dbReference type="Pfam" id="PF14761"/>
    </source>
</evidence>
<dbReference type="EMBL" id="JAQQBR010000002">
    <property type="protein sequence ID" value="KAK0180758.1"/>
    <property type="molecule type" value="Genomic_DNA"/>
</dbReference>
<dbReference type="AlphaFoldDB" id="A0AA39L0J9"/>
<feature type="domain" description="BLOC-2 complex member HPS3 C-terminal" evidence="2">
    <location>
        <begin position="943"/>
        <end position="1079"/>
    </location>
</feature>
<gene>
    <name evidence="3" type="ORF">PV327_003109</name>
</gene>
<dbReference type="InterPro" id="IPR017216">
    <property type="entry name" value="HPS3"/>
</dbReference>
<dbReference type="InterPro" id="IPR029437">
    <property type="entry name" value="HPS3_N"/>
</dbReference>
<dbReference type="Pfam" id="PF14763">
    <property type="entry name" value="HPS3_C"/>
    <property type="match status" value="2"/>
</dbReference>
<dbReference type="InterPro" id="IPR036322">
    <property type="entry name" value="WD40_repeat_dom_sf"/>
</dbReference>
<reference evidence="3" key="2">
    <citation type="submission" date="2023-03" db="EMBL/GenBank/DDBJ databases">
        <authorList>
            <person name="Inwood S.N."/>
            <person name="Skelly J.G."/>
            <person name="Guhlin J."/>
            <person name="Harrop T.W.R."/>
            <person name="Goldson S.G."/>
            <person name="Dearden P.K."/>
        </authorList>
    </citation>
    <scope>NUCLEOTIDE SEQUENCE</scope>
    <source>
        <strain evidence="3">Lincoln</strain>
        <tissue evidence="3">Whole body</tissue>
    </source>
</reference>
<reference evidence="3" key="1">
    <citation type="journal article" date="2023" name="bioRxiv">
        <title>Scaffold-level genome assemblies of two parasitoid biocontrol wasps reveal the parthenogenesis mechanism and an associated novel virus.</title>
        <authorList>
            <person name="Inwood S."/>
            <person name="Skelly J."/>
            <person name="Guhlin J."/>
            <person name="Harrop T."/>
            <person name="Goldson S."/>
            <person name="Dearden P."/>
        </authorList>
    </citation>
    <scope>NUCLEOTIDE SEQUENCE</scope>
    <source>
        <strain evidence="3">Lincoln</strain>
        <tissue evidence="3">Whole body</tissue>
    </source>
</reference>
<dbReference type="Proteomes" id="UP001168972">
    <property type="component" value="Unassembled WGS sequence"/>
</dbReference>
<dbReference type="InterPro" id="IPR029438">
    <property type="entry name" value="HPS3_C"/>
</dbReference>
<organism evidence="3 4">
    <name type="scientific">Microctonus hyperodae</name>
    <name type="common">Parasitoid wasp</name>
    <dbReference type="NCBI Taxonomy" id="165561"/>
    <lineage>
        <taxon>Eukaryota</taxon>
        <taxon>Metazoa</taxon>
        <taxon>Ecdysozoa</taxon>
        <taxon>Arthropoda</taxon>
        <taxon>Hexapoda</taxon>
        <taxon>Insecta</taxon>
        <taxon>Pterygota</taxon>
        <taxon>Neoptera</taxon>
        <taxon>Endopterygota</taxon>
        <taxon>Hymenoptera</taxon>
        <taxon>Apocrita</taxon>
        <taxon>Ichneumonoidea</taxon>
        <taxon>Braconidae</taxon>
        <taxon>Euphorinae</taxon>
        <taxon>Microctonus</taxon>
    </lineage>
</organism>
<keyword evidence="4" id="KW-1185">Reference proteome</keyword>
<name>A0AA39L0J9_MICHY</name>
<accession>A0AA39L0J9</accession>
<evidence type="ECO:0000259" key="2">
    <source>
        <dbReference type="Pfam" id="PF14763"/>
    </source>
</evidence>
<protein>
    <submittedName>
        <fullName evidence="3">Uncharacterized protein</fullName>
    </submittedName>
</protein>
<dbReference type="GO" id="GO:0005737">
    <property type="term" value="C:cytoplasm"/>
    <property type="evidence" value="ECO:0007669"/>
    <property type="project" value="TreeGrafter"/>
</dbReference>
<dbReference type="PANTHER" id="PTHR28633:SF1">
    <property type="entry name" value="BLOC-2 COMPLEX MEMBER HPS3"/>
    <property type="match status" value="1"/>
</dbReference>
<evidence type="ECO:0000313" key="3">
    <source>
        <dbReference type="EMBL" id="KAK0180758.1"/>
    </source>
</evidence>
<feature type="domain" description="BLOC-2 complex member HPS3 C-terminal" evidence="2">
    <location>
        <begin position="554"/>
        <end position="738"/>
    </location>
</feature>
<dbReference type="SUPFAM" id="SSF50978">
    <property type="entry name" value="WD40 repeat-like"/>
    <property type="match status" value="1"/>
</dbReference>
<dbReference type="PANTHER" id="PTHR28633">
    <property type="entry name" value="HERMANSKY-PUDLAK SYNDROME 3 PROTEIN"/>
    <property type="match status" value="1"/>
</dbReference>
<feature type="domain" description="BLOC-2 complex member HPS3 N-terminal" evidence="1">
    <location>
        <begin position="6"/>
        <end position="261"/>
    </location>
</feature>
<sequence length="1112" mass="127177">MVRIIPVHNFVSQNVGPIEESTASCTANIKDQDLLLLALSSHCVKVYSLVTSQSILLTTFPTVDLVNQLLHCDKGNYVATLESKLSRDGTTTNKFVRIYINWISSGNQNQPMRARIAGRVTPSLNRSQNCLEMIELPLNGQPINIACCQTTGNLLVIMGQEGIIHELKVETQQTTKHKFLDFEIRPWSLKFSFEPSHVGLAEDFIYIMNSTNFILIRLTNQFHDEINSIDVVDSVEIINNTKNRRRSNQNNSNIDLITDNKNSAQQLRKTSIDFTKSINNERTYIDWDELMINETEEIQRLKSLNLIDPETQRVSLSLPSIEEFNRTNKFQFPDLPIINAPEINIKIATTSSNENGWSENYIVEHLLRLKISDREQSDSQDINREFFTYAVMKPSYKRQKLDPSNFKASLLRSKIYNVFNGVTCLISTTQEGYLYHFSSSSTKEISSEFNYCQIYSFTATVSHLALENSALHAFTDAGLESYTLRIPNCNVKTSVNDSDSIEELNEHDPISLIGLRPFLGVKKMLQATKCLVLLASDEDSWTFYSLTLPRPEDIYHDILEAANNHKISSPATYKHLLYEAHIVLRLAKDIIFYSSNATFSENIDDILISHLDNLYRQSCALLGDYYILSESTSDWHFSTHYYNLAGLKAHVVLSRKNINCAPGLVTFLSESLLNIQTGPEADALFQEHNIVEMLINAEKDNLLKLILASPILREYATDKLINILLNWQFNDMTRLALVLLYNQADRQSHAEKILEPITNHFITEKILNNWSWLFDVTSLQNDIATPTFSDFAGTLMKQKRTAFSWILTRIVECEAISLDKIIQIFLAYLPSRVGRDGLIAASALQLFLETYLQNFYNKDDNSENFAIVEGLKILVRSYLAELARNNSGKIDQVYINNENTMSILFEGMRPKFLNHRLLYVKDEQKEVAGNAEGIDVDDKIQQLNKNIRLEIRKLQALLVSGHLPLECFHEVEHFLNTHDIEGSLSFRVLCTKTTEEGIELLAKHCPQVLLQFAKDKYTSETEWKLFVDFLVKKMTEYQSNQESYAIYDELLKDSAIYIAQTWSMRGLHRILPNEGLPTFQQYIDISSQVLHADYIKSMIVGTGQHLLCNINF</sequence>
<comment type="caution">
    <text evidence="3">The sequence shown here is derived from an EMBL/GenBank/DDBJ whole genome shotgun (WGS) entry which is preliminary data.</text>
</comment>
<dbReference type="Pfam" id="PF14761">
    <property type="entry name" value="HPS3_N"/>
    <property type="match status" value="1"/>
</dbReference>
<evidence type="ECO:0000313" key="4">
    <source>
        <dbReference type="Proteomes" id="UP001168972"/>
    </source>
</evidence>